<keyword evidence="2" id="KW-1185">Reference proteome</keyword>
<dbReference type="EMBL" id="CM055738">
    <property type="protein sequence ID" value="KAJ8004957.1"/>
    <property type="molecule type" value="Genomic_DNA"/>
</dbReference>
<evidence type="ECO:0000313" key="2">
    <source>
        <dbReference type="Proteomes" id="UP001157502"/>
    </source>
</evidence>
<gene>
    <name evidence="1" type="ORF">DPEC_G00141670</name>
</gene>
<organism evidence="1 2">
    <name type="scientific">Dallia pectoralis</name>
    <name type="common">Alaska blackfish</name>
    <dbReference type="NCBI Taxonomy" id="75939"/>
    <lineage>
        <taxon>Eukaryota</taxon>
        <taxon>Metazoa</taxon>
        <taxon>Chordata</taxon>
        <taxon>Craniata</taxon>
        <taxon>Vertebrata</taxon>
        <taxon>Euteleostomi</taxon>
        <taxon>Actinopterygii</taxon>
        <taxon>Neopterygii</taxon>
        <taxon>Teleostei</taxon>
        <taxon>Protacanthopterygii</taxon>
        <taxon>Esociformes</taxon>
        <taxon>Umbridae</taxon>
        <taxon>Dallia</taxon>
    </lineage>
</organism>
<evidence type="ECO:0000313" key="1">
    <source>
        <dbReference type="EMBL" id="KAJ8004957.1"/>
    </source>
</evidence>
<dbReference type="Proteomes" id="UP001157502">
    <property type="component" value="Chromosome 11"/>
</dbReference>
<name>A0ACC2GN48_DALPE</name>
<proteinExistence type="predicted"/>
<sequence>MSVLKFLCLHLILLFYVYALDRPHVLLRSTNPTGSRHPAMLVCSAYDFYPKTITMTWLKNQQEVGSDVISTEEMSNGDWSYQIHSHLEYTPTAGERITCMVEHISLTEPQLHDWGKSLCN</sequence>
<accession>A0ACC2GN48</accession>
<comment type="caution">
    <text evidence="1">The sequence shown here is derived from an EMBL/GenBank/DDBJ whole genome shotgun (WGS) entry which is preliminary data.</text>
</comment>
<protein>
    <submittedName>
        <fullName evidence="1">Uncharacterized protein</fullName>
    </submittedName>
</protein>
<reference evidence="1" key="1">
    <citation type="submission" date="2021-05" db="EMBL/GenBank/DDBJ databases">
        <authorList>
            <person name="Pan Q."/>
            <person name="Jouanno E."/>
            <person name="Zahm M."/>
            <person name="Klopp C."/>
            <person name="Cabau C."/>
            <person name="Louis A."/>
            <person name="Berthelot C."/>
            <person name="Parey E."/>
            <person name="Roest Crollius H."/>
            <person name="Montfort J."/>
            <person name="Robinson-Rechavi M."/>
            <person name="Bouchez O."/>
            <person name="Lampietro C."/>
            <person name="Lopez Roques C."/>
            <person name="Donnadieu C."/>
            <person name="Postlethwait J."/>
            <person name="Bobe J."/>
            <person name="Dillon D."/>
            <person name="Chandos A."/>
            <person name="von Hippel F."/>
            <person name="Guiguen Y."/>
        </authorList>
    </citation>
    <scope>NUCLEOTIDE SEQUENCE</scope>
    <source>
        <strain evidence="1">YG-Jan2019</strain>
    </source>
</reference>